<dbReference type="InterPro" id="IPR005158">
    <property type="entry name" value="BTAD"/>
</dbReference>
<comment type="caution">
    <text evidence="8">The sequence shown here is derived from an EMBL/GenBank/DDBJ whole genome shotgun (WGS) entry which is preliminary data.</text>
</comment>
<dbReference type="InterPro" id="IPR016032">
    <property type="entry name" value="Sig_transdc_resp-reg_C-effctor"/>
</dbReference>
<dbReference type="SMART" id="SM00028">
    <property type="entry name" value="TPR"/>
    <property type="match status" value="5"/>
</dbReference>
<dbReference type="GO" id="GO:0003677">
    <property type="term" value="F:DNA binding"/>
    <property type="evidence" value="ECO:0007669"/>
    <property type="project" value="UniProtKB-UniRule"/>
</dbReference>
<evidence type="ECO:0000313" key="8">
    <source>
        <dbReference type="EMBL" id="MBB5779210.1"/>
    </source>
</evidence>
<dbReference type="CDD" id="cd15831">
    <property type="entry name" value="BTAD"/>
    <property type="match status" value="1"/>
</dbReference>
<dbReference type="SMART" id="SM00862">
    <property type="entry name" value="Trans_reg_C"/>
    <property type="match status" value="1"/>
</dbReference>
<reference evidence="8 9" key="1">
    <citation type="submission" date="2020-08" db="EMBL/GenBank/DDBJ databases">
        <title>Sequencing the genomes of 1000 actinobacteria strains.</title>
        <authorList>
            <person name="Klenk H.-P."/>
        </authorList>
    </citation>
    <scope>NUCLEOTIDE SEQUENCE [LARGE SCALE GENOMIC DNA]</scope>
    <source>
        <strain evidence="8 9">DSM 45507</strain>
    </source>
</reference>
<keyword evidence="2" id="KW-0805">Transcription regulation</keyword>
<dbReference type="PROSITE" id="PS51755">
    <property type="entry name" value="OMPR_PHOB"/>
    <property type="match status" value="1"/>
</dbReference>
<dbReference type="PANTHER" id="PTHR35807">
    <property type="entry name" value="TRANSCRIPTIONAL REGULATOR REDD-RELATED"/>
    <property type="match status" value="1"/>
</dbReference>
<sequence>MLRVEFGVLGEICARAGGQAIELGPARQRSVLAALLVKVNQPVSLDQLTDCVWGEEPPRRPTATLHSYLSRLRTSLPAAWDGGIRRGGGGYLLRADESAVDLHRFRDLRDRARTSDDATAERLYEQALELWRGEPFADLDTAWAREQRHLLQGERLAARLAYHDVRLRRGGHAALLGTLESLAAEHPLDERPAAQLILALYRSGRQGEAFQQYERIRKRLAADLGVDPGPDLRLLHHQMLTAGVAPAPAEPAPAPPTPPPAGVVVPRQLPAPPPVFVGRPRELATLDDALTGDGGDRVAMISAIGGYGGIGKTWLALYWAHHHVDRFPDGQIYLDLRGFDAGNAPMPVETALRLLLGALGADPAAVPQRPEEQTALYRSLTARKRLLIVLDNARDTAQVVPLLPGTPSCTVLVTSRNQLPGLIAGHDARHVPLDVLDAAEARRLLLHHLGPERVDAEPEAVAALVERCAGLPLALSIIAARALMSPWLPLASLAEELREESTRLDALDAGELSADLRTVFAASYRALEPEAARLFRLLALHPGPDIPPPAAAGLLGRDARRPMAGLVRAHLVTEHAPGRFALHDLLRDYAAERACAEDTEAERDAALRRLLDHYLHTAHAAALLFYPNRRAIQLTEPLAPGAVPVVLRDHQQAADWFAAESQALLWAVSRAADAGLATHAWQLAWSLADYLNRQGRWQDILTTQQAALEAARGQGDLVGQCRAHQTIARTHLRLGRYDDARAQLDHALDLSTRLGDLALQARANHSLTMVFSAQKRHGEALAHALRALELYRDLGDKSSTADILNSVGWEHAELGHHREAIDHCEQAVALYESLGDPYGQAAALDSLGYAYHRAGDHDRAAGRYRHALRLFREAGDRAEEAACLLHLGDTHRSAGDEAAARQEWRAALDILDELDRPGDDPVRSRLTARLGLAGDR</sequence>
<dbReference type="InterPro" id="IPR051677">
    <property type="entry name" value="AfsR-DnrI-RedD_regulator"/>
</dbReference>
<dbReference type="InterPro" id="IPR001867">
    <property type="entry name" value="OmpR/PhoB-type_DNA-bd"/>
</dbReference>
<protein>
    <submittedName>
        <fullName evidence="8">DNA-binding SARP family transcriptional activator/Tfp pilus assembly protein PilF</fullName>
    </submittedName>
</protein>
<dbReference type="Pfam" id="PF03704">
    <property type="entry name" value="BTAD"/>
    <property type="match status" value="1"/>
</dbReference>
<evidence type="ECO:0000313" key="9">
    <source>
        <dbReference type="Proteomes" id="UP000579153"/>
    </source>
</evidence>
<dbReference type="SUPFAM" id="SSF46894">
    <property type="entry name" value="C-terminal effector domain of the bipartite response regulators"/>
    <property type="match status" value="1"/>
</dbReference>
<name>A0A7W9G8M3_9ACTN</name>
<evidence type="ECO:0000256" key="5">
    <source>
        <dbReference type="PROSITE-ProRule" id="PRU00339"/>
    </source>
</evidence>
<evidence type="ECO:0000256" key="6">
    <source>
        <dbReference type="PROSITE-ProRule" id="PRU01091"/>
    </source>
</evidence>
<feature type="domain" description="OmpR/PhoB-type" evidence="7">
    <location>
        <begin position="1"/>
        <end position="95"/>
    </location>
</feature>
<dbReference type="InterPro" id="IPR011990">
    <property type="entry name" value="TPR-like_helical_dom_sf"/>
</dbReference>
<dbReference type="Proteomes" id="UP000579153">
    <property type="component" value="Unassembled WGS sequence"/>
</dbReference>
<proteinExistence type="inferred from homology"/>
<dbReference type="SMART" id="SM01043">
    <property type="entry name" value="BTAD"/>
    <property type="match status" value="1"/>
</dbReference>
<dbReference type="Gene3D" id="3.40.50.300">
    <property type="entry name" value="P-loop containing nucleotide triphosphate hydrolases"/>
    <property type="match status" value="1"/>
</dbReference>
<organism evidence="8 9">
    <name type="scientific">Nonomuraea jabiensis</name>
    <dbReference type="NCBI Taxonomy" id="882448"/>
    <lineage>
        <taxon>Bacteria</taxon>
        <taxon>Bacillati</taxon>
        <taxon>Actinomycetota</taxon>
        <taxon>Actinomycetes</taxon>
        <taxon>Streptosporangiales</taxon>
        <taxon>Streptosporangiaceae</taxon>
        <taxon>Nonomuraea</taxon>
    </lineage>
</organism>
<evidence type="ECO:0000259" key="7">
    <source>
        <dbReference type="PROSITE" id="PS51755"/>
    </source>
</evidence>
<keyword evidence="4" id="KW-0804">Transcription</keyword>
<evidence type="ECO:0000256" key="1">
    <source>
        <dbReference type="ARBA" id="ARBA00005820"/>
    </source>
</evidence>
<accession>A0A7W9G8M3</accession>
<feature type="DNA-binding region" description="OmpR/PhoB-type" evidence="6">
    <location>
        <begin position="1"/>
        <end position="95"/>
    </location>
</feature>
<dbReference type="Pfam" id="PF00486">
    <property type="entry name" value="Trans_reg_C"/>
    <property type="match status" value="1"/>
</dbReference>
<feature type="repeat" description="TPR" evidence="5">
    <location>
        <begin position="841"/>
        <end position="874"/>
    </location>
</feature>
<dbReference type="InterPro" id="IPR019734">
    <property type="entry name" value="TPR_rpt"/>
</dbReference>
<keyword evidence="5" id="KW-0802">TPR repeat</keyword>
<dbReference type="AlphaFoldDB" id="A0A7W9G8M3"/>
<dbReference type="PANTHER" id="PTHR35807:SF1">
    <property type="entry name" value="TRANSCRIPTIONAL REGULATOR REDD"/>
    <property type="match status" value="1"/>
</dbReference>
<dbReference type="GO" id="GO:0000160">
    <property type="term" value="P:phosphorelay signal transduction system"/>
    <property type="evidence" value="ECO:0007669"/>
    <property type="project" value="InterPro"/>
</dbReference>
<dbReference type="RefSeq" id="WP_221519578.1">
    <property type="nucleotide sequence ID" value="NZ_JACHMB010000001.1"/>
</dbReference>
<evidence type="ECO:0000256" key="3">
    <source>
        <dbReference type="ARBA" id="ARBA00023125"/>
    </source>
</evidence>
<dbReference type="Gene3D" id="1.25.40.10">
    <property type="entry name" value="Tetratricopeptide repeat domain"/>
    <property type="match status" value="2"/>
</dbReference>
<evidence type="ECO:0000256" key="4">
    <source>
        <dbReference type="ARBA" id="ARBA00023163"/>
    </source>
</evidence>
<dbReference type="InterPro" id="IPR027417">
    <property type="entry name" value="P-loop_NTPase"/>
</dbReference>
<keyword evidence="9" id="KW-1185">Reference proteome</keyword>
<dbReference type="SUPFAM" id="SSF48452">
    <property type="entry name" value="TPR-like"/>
    <property type="match status" value="3"/>
</dbReference>
<dbReference type="InterPro" id="IPR036388">
    <property type="entry name" value="WH-like_DNA-bd_sf"/>
</dbReference>
<dbReference type="SUPFAM" id="SSF52540">
    <property type="entry name" value="P-loop containing nucleoside triphosphate hydrolases"/>
    <property type="match status" value="1"/>
</dbReference>
<dbReference type="PROSITE" id="PS50005">
    <property type="entry name" value="TPR"/>
    <property type="match status" value="1"/>
</dbReference>
<dbReference type="GO" id="GO:0006355">
    <property type="term" value="P:regulation of DNA-templated transcription"/>
    <property type="evidence" value="ECO:0007669"/>
    <property type="project" value="InterPro"/>
</dbReference>
<dbReference type="PRINTS" id="PR00364">
    <property type="entry name" value="DISEASERSIST"/>
</dbReference>
<keyword evidence="3 6" id="KW-0238">DNA-binding</keyword>
<dbReference type="GO" id="GO:0043531">
    <property type="term" value="F:ADP binding"/>
    <property type="evidence" value="ECO:0007669"/>
    <property type="project" value="InterPro"/>
</dbReference>
<evidence type="ECO:0000256" key="2">
    <source>
        <dbReference type="ARBA" id="ARBA00023015"/>
    </source>
</evidence>
<dbReference type="Pfam" id="PF13424">
    <property type="entry name" value="TPR_12"/>
    <property type="match status" value="3"/>
</dbReference>
<dbReference type="Gene3D" id="1.10.10.10">
    <property type="entry name" value="Winged helix-like DNA-binding domain superfamily/Winged helix DNA-binding domain"/>
    <property type="match status" value="1"/>
</dbReference>
<dbReference type="EMBL" id="JACHMB010000001">
    <property type="protein sequence ID" value="MBB5779210.1"/>
    <property type="molecule type" value="Genomic_DNA"/>
</dbReference>
<comment type="similarity">
    <text evidence="1">Belongs to the AfsR/DnrI/RedD regulatory family.</text>
</comment>
<gene>
    <name evidence="8" type="ORF">HD596_005966</name>
</gene>